<dbReference type="Pfam" id="PF02779">
    <property type="entry name" value="Transket_pyr"/>
    <property type="match status" value="1"/>
</dbReference>
<feature type="binding site" evidence="13">
    <location>
        <position position="441"/>
    </location>
    <ligand>
        <name>thiamine diphosphate</name>
        <dbReference type="ChEBI" id="CHEBI:58937"/>
    </ligand>
</feature>
<feature type="binding site" evidence="12">
    <location>
        <position position="465"/>
    </location>
    <ligand>
        <name>substrate</name>
    </ligand>
</feature>
<feature type="binding site" evidence="14">
    <location>
        <position position="192"/>
    </location>
    <ligand>
        <name>Mg(2+)</name>
        <dbReference type="ChEBI" id="CHEBI:18420"/>
    </ligand>
</feature>
<proteinExistence type="inferred from homology"/>
<name>A0A1G8RFQ9_9BACI</name>
<dbReference type="FunFam" id="3.40.50.970:FF:000004">
    <property type="entry name" value="Transketolase"/>
    <property type="match status" value="1"/>
</dbReference>
<dbReference type="FunFam" id="3.40.50.970:FF:000003">
    <property type="entry name" value="Transketolase"/>
    <property type="match status" value="1"/>
</dbReference>
<dbReference type="SMART" id="SM00861">
    <property type="entry name" value="Transket_pyr"/>
    <property type="match status" value="1"/>
</dbReference>
<feature type="binding site" evidence="13">
    <location>
        <begin position="119"/>
        <end position="121"/>
    </location>
    <ligand>
        <name>thiamine diphosphate</name>
        <dbReference type="ChEBI" id="CHEBI:58937"/>
    </ligand>
</feature>
<dbReference type="PROSITE" id="PS00802">
    <property type="entry name" value="TRANSKETOLASE_2"/>
    <property type="match status" value="1"/>
</dbReference>
<dbReference type="SUPFAM" id="SSF52518">
    <property type="entry name" value="Thiamin diphosphate-binding fold (THDP-binding)"/>
    <property type="match status" value="2"/>
</dbReference>
<dbReference type="Proteomes" id="UP000199017">
    <property type="component" value="Unassembled WGS sequence"/>
</dbReference>
<dbReference type="AlphaFoldDB" id="A0A1G8RFQ9"/>
<feature type="binding site" evidence="12">
    <location>
        <position position="266"/>
    </location>
    <ligand>
        <name>substrate</name>
    </ligand>
</feature>
<organism evidence="18 19">
    <name type="scientific">Alteribacillus bidgolensis</name>
    <dbReference type="NCBI Taxonomy" id="930129"/>
    <lineage>
        <taxon>Bacteria</taxon>
        <taxon>Bacillati</taxon>
        <taxon>Bacillota</taxon>
        <taxon>Bacilli</taxon>
        <taxon>Bacillales</taxon>
        <taxon>Bacillaceae</taxon>
        <taxon>Alteribacillus</taxon>
    </lineage>
</organism>
<feature type="binding site" evidence="13">
    <location>
        <position position="190"/>
    </location>
    <ligand>
        <name>thiamine diphosphate</name>
        <dbReference type="ChEBI" id="CHEBI:58937"/>
    </ligand>
</feature>
<evidence type="ECO:0000259" key="17">
    <source>
        <dbReference type="SMART" id="SM00861"/>
    </source>
</evidence>
<dbReference type="Gene3D" id="3.40.50.970">
    <property type="match status" value="2"/>
</dbReference>
<sequence length="667" mass="73230">MIEQKVNSDLLSINTIRTLSIDAIENVGSGHPGMPMGAAPMAYILWTKFMNYNPNNPNWFNRDRFTLSAGHGSMLLYSLLHLTGHDLSLEDLKNFRQWGSKTPGHPEYGHTAGVDATTGPLGQGISMAVGMAMAERHLASRYNRDNFNVVDHYTYSICGDGDLMEGVSAEAASLAGHLNLGRLIVLYDSNDISLDGDLNLSFSESVEDRFKAYGWQVLRVEDGNDLHAIEEALAKGKANESQPTLIEVKTVIGYGSPNKSGKSAAHGAPLGKEEVKHVKEHYNWNYEEEFYIPEEVKEHFSELKEAAEKKEEAWNNLFLEYEEAYPELAKELKLAINGQLPEDWDHEIPQYRVGEDNLATRAAGGEVLNAFAKNIPQLFGGSADLSSSTKTLLKGEGNFSAVDYSERNIWFGVREFGMGTAVNGIALHGGLKVFGSTFFVFSDYLRPAIRLSSLMKLPVTYVFTHDSVAVGEDGPTHEPIEQLASLRAMPGISTIRPADGNETAAAWKLALESKDEPTALILTRQNVPTLVDSEKAYENVKKGAYVISSAKGDVDGLLLASGSEVSLAVKAQKALEEEGIYVSVVSMPSWDRFEKQTDSYKESVLPENVKVRLGIEMGTSLGWSKYVGDSGRVLSINTFGASAPGDQIIEEYGFTVENVIFQFKKLL</sequence>
<feature type="site" description="Important for catalytic activity" evidence="15">
    <location>
        <position position="31"/>
    </location>
</feature>
<evidence type="ECO:0000256" key="9">
    <source>
        <dbReference type="ARBA" id="ARBA00049473"/>
    </source>
</evidence>
<dbReference type="RefSeq" id="WP_091588251.1">
    <property type="nucleotide sequence ID" value="NZ_FNDU01000027.1"/>
</dbReference>
<dbReference type="InterPro" id="IPR009014">
    <property type="entry name" value="Transketo_C/PFOR_II"/>
</dbReference>
<evidence type="ECO:0000256" key="3">
    <source>
        <dbReference type="ARBA" id="ARBA00013152"/>
    </source>
</evidence>
<comment type="cofactor">
    <cofactor evidence="14">
        <name>Mg(2+)</name>
        <dbReference type="ChEBI" id="CHEBI:18420"/>
    </cofactor>
    <text evidence="14">Binds 1 Mg(2+) ion per subunit. Can also utilize other divalent metal cations, such as Ca(2+), Mn(2+) and Co(2+).</text>
</comment>
<evidence type="ECO:0000256" key="14">
    <source>
        <dbReference type="PIRSR" id="PIRSR605478-4"/>
    </source>
</evidence>
<evidence type="ECO:0000256" key="1">
    <source>
        <dbReference type="ARBA" id="ARBA00007131"/>
    </source>
</evidence>
<evidence type="ECO:0000256" key="8">
    <source>
        <dbReference type="ARBA" id="ARBA00023052"/>
    </source>
</evidence>
<evidence type="ECO:0000256" key="10">
    <source>
        <dbReference type="NCBIfam" id="TIGR00232"/>
    </source>
</evidence>
<keyword evidence="7 14" id="KW-0460">Magnesium</keyword>
<feature type="binding site" evidence="13">
    <location>
        <position position="161"/>
    </location>
    <ligand>
        <name>thiamine diphosphate</name>
        <dbReference type="ChEBI" id="CHEBI:58937"/>
    </ligand>
</feature>
<dbReference type="GO" id="GO:0005829">
    <property type="term" value="C:cytosol"/>
    <property type="evidence" value="ECO:0007669"/>
    <property type="project" value="TreeGrafter"/>
</dbReference>
<dbReference type="InterPro" id="IPR005474">
    <property type="entry name" value="Transketolase_N"/>
</dbReference>
<evidence type="ECO:0000256" key="15">
    <source>
        <dbReference type="PIRSR" id="PIRSR605478-5"/>
    </source>
</evidence>
<feature type="binding site" evidence="13">
    <location>
        <position position="71"/>
    </location>
    <ligand>
        <name>thiamine diphosphate</name>
        <dbReference type="ChEBI" id="CHEBI:58937"/>
    </ligand>
</feature>
<dbReference type="InterPro" id="IPR033247">
    <property type="entry name" value="Transketolase_fam"/>
</dbReference>
<feature type="binding site" evidence="14">
    <location>
        <position position="160"/>
    </location>
    <ligand>
        <name>Mg(2+)</name>
        <dbReference type="ChEBI" id="CHEBI:18420"/>
    </ligand>
</feature>
<gene>
    <name evidence="18" type="ORF">SAMN05216352_12711</name>
</gene>
<feature type="binding site" evidence="13">
    <location>
        <position position="266"/>
    </location>
    <ligand>
        <name>thiamine diphosphate</name>
        <dbReference type="ChEBI" id="CHEBI:58937"/>
    </ligand>
</feature>
<comment type="catalytic activity">
    <reaction evidence="9 16">
        <text>D-sedoheptulose 7-phosphate + D-glyceraldehyde 3-phosphate = aldehydo-D-ribose 5-phosphate + D-xylulose 5-phosphate</text>
        <dbReference type="Rhea" id="RHEA:10508"/>
        <dbReference type="ChEBI" id="CHEBI:57483"/>
        <dbReference type="ChEBI" id="CHEBI:57737"/>
        <dbReference type="ChEBI" id="CHEBI:58273"/>
        <dbReference type="ChEBI" id="CHEBI:59776"/>
        <dbReference type="EC" id="2.2.1.1"/>
    </reaction>
</comment>
<dbReference type="PANTHER" id="PTHR43522:SF2">
    <property type="entry name" value="TRANSKETOLASE 1-RELATED"/>
    <property type="match status" value="1"/>
</dbReference>
<evidence type="ECO:0000256" key="13">
    <source>
        <dbReference type="PIRSR" id="PIRSR605478-3"/>
    </source>
</evidence>
<feature type="active site" description="Proton donor" evidence="11">
    <location>
        <position position="415"/>
    </location>
</feature>
<dbReference type="GO" id="GO:0004802">
    <property type="term" value="F:transketolase activity"/>
    <property type="evidence" value="ECO:0007669"/>
    <property type="project" value="UniProtKB-UniRule"/>
</dbReference>
<evidence type="ECO:0000256" key="4">
    <source>
        <dbReference type="ARBA" id="ARBA00016662"/>
    </source>
</evidence>
<feature type="binding site" evidence="12">
    <location>
        <position position="388"/>
    </location>
    <ligand>
        <name>substrate</name>
    </ligand>
</feature>
<dbReference type="CDD" id="cd07033">
    <property type="entry name" value="TPP_PYR_DXS_TK_like"/>
    <property type="match status" value="1"/>
</dbReference>
<keyword evidence="6 14" id="KW-0479">Metal-binding</keyword>
<comment type="cofactor">
    <cofactor evidence="13">
        <name>thiamine diphosphate</name>
        <dbReference type="ChEBI" id="CHEBI:58937"/>
    </cofactor>
    <text evidence="13">Binds 1 thiamine pyrophosphate per subunit. During the reaction, the substrate forms a covalent intermediate with the cofactor.</text>
</comment>
<feature type="binding site" evidence="12">
    <location>
        <position position="524"/>
    </location>
    <ligand>
        <name>substrate</name>
    </ligand>
</feature>
<feature type="domain" description="Transketolase-like pyrimidine-binding" evidence="17">
    <location>
        <begin position="358"/>
        <end position="529"/>
    </location>
</feature>
<dbReference type="EMBL" id="FNDU01000027">
    <property type="protein sequence ID" value="SDJ15792.1"/>
    <property type="molecule type" value="Genomic_DNA"/>
</dbReference>
<evidence type="ECO:0000256" key="11">
    <source>
        <dbReference type="PIRSR" id="PIRSR605478-1"/>
    </source>
</evidence>
<feature type="binding site" evidence="12">
    <location>
        <position position="473"/>
    </location>
    <ligand>
        <name>substrate</name>
    </ligand>
</feature>
<evidence type="ECO:0000256" key="2">
    <source>
        <dbReference type="ARBA" id="ARBA00011738"/>
    </source>
</evidence>
<dbReference type="Pfam" id="PF00456">
    <property type="entry name" value="Transketolase_N"/>
    <property type="match status" value="1"/>
</dbReference>
<comment type="function">
    <text evidence="16">Catalyzes the transfer of a two-carbon ketol group from a ketose donor to an aldose acceptor, via a covalent intermediate with the cofactor thiamine pyrophosphate.</text>
</comment>
<dbReference type="Pfam" id="PF22613">
    <property type="entry name" value="Transketolase_C_1"/>
    <property type="match status" value="1"/>
</dbReference>
<dbReference type="NCBIfam" id="TIGR00232">
    <property type="entry name" value="tktlase_bact"/>
    <property type="match status" value="1"/>
</dbReference>
<evidence type="ECO:0000256" key="7">
    <source>
        <dbReference type="ARBA" id="ARBA00022842"/>
    </source>
</evidence>
<dbReference type="STRING" id="930129.SAMN05216352_12711"/>
<dbReference type="Gene3D" id="3.40.50.920">
    <property type="match status" value="1"/>
</dbReference>
<dbReference type="InterPro" id="IPR055152">
    <property type="entry name" value="Transketolase-like_C_2"/>
</dbReference>
<dbReference type="InterPro" id="IPR029061">
    <property type="entry name" value="THDP-binding"/>
</dbReference>
<dbReference type="InterPro" id="IPR020826">
    <property type="entry name" value="Transketolase_BS"/>
</dbReference>
<evidence type="ECO:0000313" key="19">
    <source>
        <dbReference type="Proteomes" id="UP000199017"/>
    </source>
</evidence>
<keyword evidence="8 13" id="KW-0786">Thiamine pyrophosphate</keyword>
<comment type="subunit">
    <text evidence="2 16">Homodimer.</text>
</comment>
<reference evidence="18 19" key="1">
    <citation type="submission" date="2016-10" db="EMBL/GenBank/DDBJ databases">
        <authorList>
            <person name="de Groot N.N."/>
        </authorList>
    </citation>
    <scope>NUCLEOTIDE SEQUENCE [LARGE SCALE GENOMIC DNA]</scope>
    <source>
        <strain evidence="19">P4B,CCM 7963,CECT 7998,DSM 25260,IBRC-M 10614,KCTC 13821</strain>
    </source>
</reference>
<keyword evidence="16" id="KW-0106">Calcium</keyword>
<dbReference type="InterPro" id="IPR005475">
    <property type="entry name" value="Transketolase-like_Pyr-bd"/>
</dbReference>
<dbReference type="InterPro" id="IPR049557">
    <property type="entry name" value="Transketolase_CS"/>
</dbReference>
<feature type="binding site" evidence="12">
    <location>
        <position position="31"/>
    </location>
    <ligand>
        <name>substrate</name>
    </ligand>
</feature>
<evidence type="ECO:0000256" key="16">
    <source>
        <dbReference type="RuleBase" id="RU004996"/>
    </source>
</evidence>
<evidence type="ECO:0000256" key="6">
    <source>
        <dbReference type="ARBA" id="ARBA00022723"/>
    </source>
</evidence>
<comment type="similarity">
    <text evidence="1 16">Belongs to the transketolase family.</text>
</comment>
<dbReference type="InterPro" id="IPR005478">
    <property type="entry name" value="Transketolase_bac-like"/>
</dbReference>
<dbReference type="OrthoDB" id="8732661at2"/>
<dbReference type="EC" id="2.2.1.1" evidence="3 10"/>
<protein>
    <recommendedName>
        <fullName evidence="4 10">Transketolase</fullName>
        <ecNumber evidence="3 10">2.2.1.1</ecNumber>
    </recommendedName>
</protein>
<dbReference type="FunFam" id="3.40.50.920:FF:000003">
    <property type="entry name" value="Transketolase"/>
    <property type="match status" value="1"/>
</dbReference>
<feature type="binding site" evidence="14">
    <location>
        <position position="190"/>
    </location>
    <ligand>
        <name>Mg(2+)</name>
        <dbReference type="ChEBI" id="CHEBI:18420"/>
    </ligand>
</feature>
<keyword evidence="19" id="KW-1185">Reference proteome</keyword>
<comment type="cofactor">
    <cofactor evidence="16">
        <name>Mg(2+)</name>
        <dbReference type="ChEBI" id="CHEBI:18420"/>
    </cofactor>
    <cofactor evidence="16">
        <name>Ca(2+)</name>
        <dbReference type="ChEBI" id="CHEBI:29108"/>
    </cofactor>
    <cofactor evidence="16">
        <name>Mn(2+)</name>
        <dbReference type="ChEBI" id="CHEBI:29035"/>
    </cofactor>
    <cofactor evidence="16">
        <name>Co(2+)</name>
        <dbReference type="ChEBI" id="CHEBI:48828"/>
    </cofactor>
    <text evidence="16">Binds 1 Mg(2+) ion per subunit. Can also utilize other divalent metal cations, such as Ca(2+), Mn(2+) and Co(2+).</text>
</comment>
<feature type="binding site" evidence="12">
    <location>
        <position position="477"/>
    </location>
    <ligand>
        <name>substrate</name>
    </ligand>
</feature>
<feature type="binding site" evidence="12">
    <location>
        <position position="361"/>
    </location>
    <ligand>
        <name>substrate</name>
    </ligand>
</feature>
<feature type="site" description="Important for catalytic activity" evidence="15">
    <location>
        <position position="266"/>
    </location>
</feature>
<dbReference type="GO" id="GO:0006098">
    <property type="term" value="P:pentose-phosphate shunt"/>
    <property type="evidence" value="ECO:0007669"/>
    <property type="project" value="TreeGrafter"/>
</dbReference>
<evidence type="ECO:0000313" key="18">
    <source>
        <dbReference type="EMBL" id="SDJ15792.1"/>
    </source>
</evidence>
<dbReference type="PANTHER" id="PTHR43522">
    <property type="entry name" value="TRANSKETOLASE"/>
    <property type="match status" value="1"/>
</dbReference>
<keyword evidence="5 16" id="KW-0808">Transferase</keyword>
<evidence type="ECO:0000256" key="5">
    <source>
        <dbReference type="ARBA" id="ARBA00022679"/>
    </source>
</evidence>
<dbReference type="SUPFAM" id="SSF52922">
    <property type="entry name" value="TK C-terminal domain-like"/>
    <property type="match status" value="1"/>
</dbReference>
<accession>A0A1G8RFQ9</accession>
<evidence type="ECO:0000256" key="12">
    <source>
        <dbReference type="PIRSR" id="PIRSR605478-2"/>
    </source>
</evidence>
<dbReference type="CDD" id="cd02012">
    <property type="entry name" value="TPP_TK"/>
    <property type="match status" value="1"/>
</dbReference>
<dbReference type="GO" id="GO:0046872">
    <property type="term" value="F:metal ion binding"/>
    <property type="evidence" value="ECO:0007669"/>
    <property type="project" value="UniProtKB-KW"/>
</dbReference>
<dbReference type="PROSITE" id="PS00801">
    <property type="entry name" value="TRANSKETOLASE_1"/>
    <property type="match status" value="1"/>
</dbReference>